<dbReference type="InterPro" id="IPR001633">
    <property type="entry name" value="EAL_dom"/>
</dbReference>
<feature type="domain" description="PAC" evidence="3">
    <location>
        <begin position="342"/>
        <end position="394"/>
    </location>
</feature>
<feature type="domain" description="PAS" evidence="2">
    <location>
        <begin position="156"/>
        <end position="211"/>
    </location>
</feature>
<evidence type="ECO:0000259" key="3">
    <source>
        <dbReference type="PROSITE" id="PS50113"/>
    </source>
</evidence>
<dbReference type="Pfam" id="PF00563">
    <property type="entry name" value="EAL"/>
    <property type="match status" value="1"/>
</dbReference>
<dbReference type="InterPro" id="IPR029787">
    <property type="entry name" value="Nucleotide_cyclase"/>
</dbReference>
<evidence type="ECO:0000259" key="5">
    <source>
        <dbReference type="PROSITE" id="PS50887"/>
    </source>
</evidence>
<dbReference type="InterPro" id="IPR000014">
    <property type="entry name" value="PAS"/>
</dbReference>
<feature type="domain" description="EAL" evidence="4">
    <location>
        <begin position="568"/>
        <end position="822"/>
    </location>
</feature>
<gene>
    <name evidence="6" type="ORF">B6S08_12515</name>
</gene>
<reference evidence="6 7" key="1">
    <citation type="submission" date="2017-08" db="EMBL/GenBank/DDBJ databases">
        <title>A Genome Sequence of Oceanimonas doudoroffii ATCC 27123T.</title>
        <authorList>
            <person name="Brennan M.A."/>
            <person name="Maclea K.S."/>
            <person name="Mcclelland W.D."/>
            <person name="Trachtenberg A.M."/>
        </authorList>
    </citation>
    <scope>NUCLEOTIDE SEQUENCE [LARGE SCALE GENOMIC DNA]</scope>
    <source>
        <strain evidence="6 7">ATCC 27123</strain>
    </source>
</reference>
<dbReference type="CDD" id="cd01949">
    <property type="entry name" value="GGDEF"/>
    <property type="match status" value="1"/>
</dbReference>
<dbReference type="EMBL" id="NBIM01000004">
    <property type="protein sequence ID" value="OXY81310.1"/>
    <property type="molecule type" value="Genomic_DNA"/>
</dbReference>
<evidence type="ECO:0000256" key="1">
    <source>
        <dbReference type="ARBA" id="ARBA00001946"/>
    </source>
</evidence>
<dbReference type="Gene3D" id="3.30.70.270">
    <property type="match status" value="1"/>
</dbReference>
<dbReference type="NCBIfam" id="TIGR00229">
    <property type="entry name" value="sensory_box"/>
    <property type="match status" value="2"/>
</dbReference>
<evidence type="ECO:0000259" key="4">
    <source>
        <dbReference type="PROSITE" id="PS50883"/>
    </source>
</evidence>
<dbReference type="PROSITE" id="PS50113">
    <property type="entry name" value="PAC"/>
    <property type="match status" value="1"/>
</dbReference>
<dbReference type="SMART" id="SM00052">
    <property type="entry name" value="EAL"/>
    <property type="match status" value="1"/>
</dbReference>
<evidence type="ECO:0000313" key="7">
    <source>
        <dbReference type="Proteomes" id="UP000242757"/>
    </source>
</evidence>
<comment type="cofactor">
    <cofactor evidence="1">
        <name>Mg(2+)</name>
        <dbReference type="ChEBI" id="CHEBI:18420"/>
    </cofactor>
</comment>
<organism evidence="6 7">
    <name type="scientific">Oceanimonas doudoroffii</name>
    <dbReference type="NCBI Taxonomy" id="84158"/>
    <lineage>
        <taxon>Bacteria</taxon>
        <taxon>Pseudomonadati</taxon>
        <taxon>Pseudomonadota</taxon>
        <taxon>Gammaproteobacteria</taxon>
        <taxon>Aeromonadales</taxon>
        <taxon>Aeromonadaceae</taxon>
        <taxon>Oceanimonas</taxon>
    </lineage>
</organism>
<dbReference type="PROSITE" id="PS50883">
    <property type="entry name" value="EAL"/>
    <property type="match status" value="1"/>
</dbReference>
<dbReference type="InterPro" id="IPR000160">
    <property type="entry name" value="GGDEF_dom"/>
</dbReference>
<dbReference type="Pfam" id="PF13426">
    <property type="entry name" value="PAS_9"/>
    <property type="match status" value="1"/>
</dbReference>
<dbReference type="CDD" id="cd01948">
    <property type="entry name" value="EAL"/>
    <property type="match status" value="1"/>
</dbReference>
<dbReference type="InterPro" id="IPR001610">
    <property type="entry name" value="PAC"/>
</dbReference>
<name>A0A233RD46_9GAMM</name>
<dbReference type="NCBIfam" id="TIGR00254">
    <property type="entry name" value="GGDEF"/>
    <property type="match status" value="1"/>
</dbReference>
<dbReference type="GO" id="GO:0003824">
    <property type="term" value="F:catalytic activity"/>
    <property type="evidence" value="ECO:0007669"/>
    <property type="project" value="UniProtKB-ARBA"/>
</dbReference>
<feature type="domain" description="PAS" evidence="2">
    <location>
        <begin position="273"/>
        <end position="318"/>
    </location>
</feature>
<dbReference type="Pfam" id="PF00990">
    <property type="entry name" value="GGDEF"/>
    <property type="match status" value="1"/>
</dbReference>
<dbReference type="CDD" id="cd00130">
    <property type="entry name" value="PAS"/>
    <property type="match status" value="2"/>
</dbReference>
<feature type="domain" description="GGDEF" evidence="5">
    <location>
        <begin position="426"/>
        <end position="559"/>
    </location>
</feature>
<comment type="caution">
    <text evidence="6">The sequence shown here is derived from an EMBL/GenBank/DDBJ whole genome shotgun (WGS) entry which is preliminary data.</text>
</comment>
<dbReference type="Gene3D" id="3.20.20.450">
    <property type="entry name" value="EAL domain"/>
    <property type="match status" value="1"/>
</dbReference>
<dbReference type="FunFam" id="3.30.70.270:FF:000001">
    <property type="entry name" value="Diguanylate cyclase domain protein"/>
    <property type="match status" value="1"/>
</dbReference>
<dbReference type="SUPFAM" id="SSF55073">
    <property type="entry name" value="Nucleotide cyclase"/>
    <property type="match status" value="1"/>
</dbReference>
<dbReference type="SMART" id="SM00267">
    <property type="entry name" value="GGDEF"/>
    <property type="match status" value="1"/>
</dbReference>
<dbReference type="Proteomes" id="UP000242757">
    <property type="component" value="Unassembled WGS sequence"/>
</dbReference>
<dbReference type="InterPro" id="IPR052155">
    <property type="entry name" value="Biofilm_reg_signaling"/>
</dbReference>
<dbReference type="SUPFAM" id="SSF141868">
    <property type="entry name" value="EAL domain-like"/>
    <property type="match status" value="1"/>
</dbReference>
<dbReference type="InterPro" id="IPR000700">
    <property type="entry name" value="PAS-assoc_C"/>
</dbReference>
<dbReference type="PROSITE" id="PS50112">
    <property type="entry name" value="PAS"/>
    <property type="match status" value="2"/>
</dbReference>
<dbReference type="SMART" id="SM00091">
    <property type="entry name" value="PAS"/>
    <property type="match status" value="2"/>
</dbReference>
<dbReference type="Gene3D" id="3.30.450.20">
    <property type="entry name" value="PAS domain"/>
    <property type="match status" value="2"/>
</dbReference>
<sequence>MRAQKRQDDQASVVSMLLQDQGGEWRRLCEQATGVAGADDACFVFFSSTTPGLPHVPGGGFHGWAPPHYAAAGRQPGDEWLRPCRELHLDSDAFYAVVPAERGDTRGLLLLLYGEAKVPCEQGELLALLAGHGALLWREQEQAQVRARPELSTERLLSRLKPLFMNAPILVNGFDRHGRCILWNNECERVFGWSFEELQAEASPISVFYPDPEDRRQVIATFEAPTGCEFREWHPVDRAGRRLTTLWANIVLPNGDMICVGHDITEQRKLENQQRLAASVFDSCYDGIVLTDADNRVLHVNPAFTRITGYSADEALDKPAALFGLDSHEIPLPAQEGSPRHWQGECFIQRKNGSECALLLAISVIRDKADKVQYHALVLTDITLLKEHEAELRQRALYDPLTRIPNRQLFSELLDKAMAAADRSQTMLAVCYLDLDGFKQVNDTLGHAAGDQLLMEMGRRMELVLRNCDTVARLGGDEFALMITGLHHELECTEILDRVLAAIDVPVRLDGHQARVSASIGVSVYDKDASDGQTLLRYADKAMYEAKKQGKRRHLFFEPVLHLQEQERYRLYQELRQALINDEFLLHYQPKIDLFSRHMIGLEALLRWQHPQKGLLTPVEFMPAVLDSDMEFELGQWVIRRLLQQMTAWSQAGHDYCASFNVSAGQLMHEEFFSNLTYLLSLYASVAPERLELEFQESAVLEDVHKAAAVLEQCRDLGLVISLDNFGSGHGSLVHLNRLPVDIIKIDRRFINELLAGSDEASMVEGVVQLASALRMLVLAEGMEQPELSDRLQQLGCHYVQGYGISHPLPAEEVHQWLAEWNQRLRLQ</sequence>
<evidence type="ECO:0000313" key="6">
    <source>
        <dbReference type="EMBL" id="OXY81310.1"/>
    </source>
</evidence>
<dbReference type="AlphaFoldDB" id="A0A233RD46"/>
<protein>
    <submittedName>
        <fullName evidence="6">PAS domain S-box protein</fullName>
    </submittedName>
</protein>
<dbReference type="InterPro" id="IPR043128">
    <property type="entry name" value="Rev_trsase/Diguanyl_cyclase"/>
</dbReference>
<dbReference type="PANTHER" id="PTHR44757:SF2">
    <property type="entry name" value="BIOFILM ARCHITECTURE MAINTENANCE PROTEIN MBAA"/>
    <property type="match status" value="1"/>
</dbReference>
<dbReference type="PANTHER" id="PTHR44757">
    <property type="entry name" value="DIGUANYLATE CYCLASE DGCP"/>
    <property type="match status" value="1"/>
</dbReference>
<keyword evidence="7" id="KW-1185">Reference proteome</keyword>
<evidence type="ECO:0000259" key="2">
    <source>
        <dbReference type="PROSITE" id="PS50112"/>
    </source>
</evidence>
<dbReference type="SMART" id="SM00086">
    <property type="entry name" value="PAC"/>
    <property type="match status" value="1"/>
</dbReference>
<accession>A0A233RD46</accession>
<proteinExistence type="predicted"/>
<dbReference type="InterPro" id="IPR035919">
    <property type="entry name" value="EAL_sf"/>
</dbReference>
<dbReference type="SUPFAM" id="SSF55785">
    <property type="entry name" value="PYP-like sensor domain (PAS domain)"/>
    <property type="match status" value="2"/>
</dbReference>
<dbReference type="InterPro" id="IPR035965">
    <property type="entry name" value="PAS-like_dom_sf"/>
</dbReference>
<dbReference type="OrthoDB" id="8553030at2"/>
<dbReference type="PROSITE" id="PS50887">
    <property type="entry name" value="GGDEF"/>
    <property type="match status" value="1"/>
</dbReference>